<organism evidence="2 3">
    <name type="scientific">Aggregatibacter actinomycetemcomitans serotype e str. SC1083</name>
    <dbReference type="NCBI Taxonomy" id="907488"/>
    <lineage>
        <taxon>Bacteria</taxon>
        <taxon>Pseudomonadati</taxon>
        <taxon>Pseudomonadota</taxon>
        <taxon>Gammaproteobacteria</taxon>
        <taxon>Pasteurellales</taxon>
        <taxon>Pasteurellaceae</taxon>
        <taxon>Aggregatibacter</taxon>
    </lineage>
</organism>
<keyword evidence="1" id="KW-0812">Transmembrane</keyword>
<dbReference type="Proteomes" id="UP000005508">
    <property type="component" value="Unassembled WGS sequence"/>
</dbReference>
<reference evidence="2 3" key="1">
    <citation type="submission" date="2010-10" db="EMBL/GenBank/DDBJ databases">
        <authorList>
            <person name="Chen C."/>
            <person name="Kittichotirat W."/>
            <person name="Asikainen S."/>
            <person name="Bumgarner R."/>
        </authorList>
    </citation>
    <scope>NUCLEOTIDE SEQUENCE [LARGE SCALE GENOMIC DNA]</scope>
    <source>
        <strain evidence="2 3">SC1083</strain>
    </source>
</reference>
<dbReference type="EMBL" id="AEJM01000024">
    <property type="protein sequence ID" value="EGY33658.1"/>
    <property type="molecule type" value="Genomic_DNA"/>
</dbReference>
<dbReference type="PATRIC" id="fig|907488.3.peg.1352"/>
<evidence type="ECO:0000256" key="1">
    <source>
        <dbReference type="SAM" id="Phobius"/>
    </source>
</evidence>
<accession>G4A978</accession>
<keyword evidence="1" id="KW-0472">Membrane</keyword>
<feature type="transmembrane region" description="Helical" evidence="1">
    <location>
        <begin position="6"/>
        <end position="23"/>
    </location>
</feature>
<comment type="caution">
    <text evidence="2">The sequence shown here is derived from an EMBL/GenBank/DDBJ whole genome shotgun (WGS) entry which is preliminary data.</text>
</comment>
<name>G4A978_AGGAC</name>
<dbReference type="AlphaFoldDB" id="G4A978"/>
<proteinExistence type="predicted"/>
<sequence length="38" mass="4328">MTQDLYAPLGLIGAFGAIHEAFYKMIREQIKPVTYPFP</sequence>
<keyword evidence="1" id="KW-1133">Transmembrane helix</keyword>
<protein>
    <submittedName>
        <fullName evidence="2">Uncharacterized protein</fullName>
    </submittedName>
</protein>
<gene>
    <name evidence="2" type="ORF">SC1083_1388</name>
</gene>
<evidence type="ECO:0000313" key="2">
    <source>
        <dbReference type="EMBL" id="EGY33658.1"/>
    </source>
</evidence>
<evidence type="ECO:0000313" key="3">
    <source>
        <dbReference type="Proteomes" id="UP000005508"/>
    </source>
</evidence>